<gene>
    <name evidence="2" type="ORF">GCM10010470_40230</name>
</gene>
<dbReference type="Pfam" id="PF13354">
    <property type="entry name" value="Beta-lactamase2"/>
    <property type="match status" value="1"/>
</dbReference>
<feature type="domain" description="Beta-lactamase class A catalytic" evidence="1">
    <location>
        <begin position="127"/>
        <end position="262"/>
    </location>
</feature>
<dbReference type="Gene3D" id="3.40.710.10">
    <property type="entry name" value="DD-peptidase/beta-lactamase superfamily"/>
    <property type="match status" value="1"/>
</dbReference>
<keyword evidence="3" id="KW-1185">Reference proteome</keyword>
<dbReference type="Proteomes" id="UP001500979">
    <property type="component" value="Unassembled WGS sequence"/>
</dbReference>
<dbReference type="SUPFAM" id="SSF56601">
    <property type="entry name" value="beta-lactamase/transpeptidase-like"/>
    <property type="match status" value="1"/>
</dbReference>
<accession>A0ABN3VGV7</accession>
<evidence type="ECO:0000313" key="2">
    <source>
        <dbReference type="EMBL" id="GAA2801115.1"/>
    </source>
</evidence>
<dbReference type="InterPro" id="IPR012338">
    <property type="entry name" value="Beta-lactam/transpept-like"/>
</dbReference>
<reference evidence="2 3" key="1">
    <citation type="journal article" date="2019" name="Int. J. Syst. Evol. Microbiol.">
        <title>The Global Catalogue of Microorganisms (GCM) 10K type strain sequencing project: providing services to taxonomists for standard genome sequencing and annotation.</title>
        <authorList>
            <consortium name="The Broad Institute Genomics Platform"/>
            <consortium name="The Broad Institute Genome Sequencing Center for Infectious Disease"/>
            <person name="Wu L."/>
            <person name="Ma J."/>
        </authorList>
    </citation>
    <scope>NUCLEOTIDE SEQUENCE [LARGE SCALE GENOMIC DNA]</scope>
    <source>
        <strain evidence="2 3">JCM 9383</strain>
    </source>
</reference>
<proteinExistence type="predicted"/>
<dbReference type="EMBL" id="BAAAUX010000016">
    <property type="protein sequence ID" value="GAA2801115.1"/>
    <property type="molecule type" value="Genomic_DNA"/>
</dbReference>
<evidence type="ECO:0000259" key="1">
    <source>
        <dbReference type="Pfam" id="PF13354"/>
    </source>
</evidence>
<protein>
    <recommendedName>
        <fullName evidence="1">Beta-lactamase class A catalytic domain-containing protein</fullName>
    </recommendedName>
</protein>
<comment type="caution">
    <text evidence="2">The sequence shown here is derived from an EMBL/GenBank/DDBJ whole genome shotgun (WGS) entry which is preliminary data.</text>
</comment>
<evidence type="ECO:0000313" key="3">
    <source>
        <dbReference type="Proteomes" id="UP001500979"/>
    </source>
</evidence>
<name>A0ABN3VGV7_9PSEU</name>
<organism evidence="2 3">
    <name type="scientific">Saccharopolyspora taberi</name>
    <dbReference type="NCBI Taxonomy" id="60895"/>
    <lineage>
        <taxon>Bacteria</taxon>
        <taxon>Bacillati</taxon>
        <taxon>Actinomycetota</taxon>
        <taxon>Actinomycetes</taxon>
        <taxon>Pseudonocardiales</taxon>
        <taxon>Pseudonocardiaceae</taxon>
        <taxon>Saccharopolyspora</taxon>
    </lineage>
</organism>
<dbReference type="InterPro" id="IPR045155">
    <property type="entry name" value="Beta-lactam_cat"/>
</dbReference>
<sequence length="292" mass="30588">MGVRGERRRLSLRRRAAFGLCLPVAVVAGVLGLFEASAVKVEEVRAPVAAPAAPPEHRAAAAAGAIDDWASDQDSGVFAMAVLDRRTGEYAESGGARTTLYSASLSKLVVAVDVLDRSGRIGEPDLDLVRRALGPSEDEAMNALWERFDGPGAIGRVAGALGLSDTRPPADPARWGETLTSARDVVRLFEHVLTGMDPADRDFVMTALHDAPATGGGGFDQRYGLGAVPSSGVKSAWMCCQQARTTLHSAGVTDSSHRFVVALLSSQPAVGYGPAREKLTEAATVLRAGLDN</sequence>